<keyword evidence="7 11" id="KW-0798">TonB box</keyword>
<proteinExistence type="inferred from homology"/>
<dbReference type="SUPFAM" id="SSF56935">
    <property type="entry name" value="Porins"/>
    <property type="match status" value="1"/>
</dbReference>
<dbReference type="InterPro" id="IPR036942">
    <property type="entry name" value="Beta-barrel_TonB_sf"/>
</dbReference>
<dbReference type="PANTHER" id="PTHR47234:SF1">
    <property type="entry name" value="TONB-DEPENDENT RECEPTOR"/>
    <property type="match status" value="1"/>
</dbReference>
<evidence type="ECO:0000313" key="14">
    <source>
        <dbReference type="Proteomes" id="UP000051863"/>
    </source>
</evidence>
<comment type="similarity">
    <text evidence="10 11">Belongs to the TonB-dependent receptor family.</text>
</comment>
<dbReference type="Proteomes" id="UP000051863">
    <property type="component" value="Unassembled WGS sequence"/>
</dbReference>
<dbReference type="Gene3D" id="2.40.170.20">
    <property type="entry name" value="TonB-dependent receptor, beta-barrel domain"/>
    <property type="match status" value="1"/>
</dbReference>
<dbReference type="SMART" id="SM00965">
    <property type="entry name" value="STN"/>
    <property type="match status" value="1"/>
</dbReference>
<evidence type="ECO:0000256" key="6">
    <source>
        <dbReference type="ARBA" id="ARBA00023004"/>
    </source>
</evidence>
<dbReference type="Pfam" id="PF07660">
    <property type="entry name" value="STN"/>
    <property type="match status" value="1"/>
</dbReference>
<dbReference type="PROSITE" id="PS52016">
    <property type="entry name" value="TONB_DEPENDENT_REC_3"/>
    <property type="match status" value="1"/>
</dbReference>
<evidence type="ECO:0000256" key="1">
    <source>
        <dbReference type="ARBA" id="ARBA00004571"/>
    </source>
</evidence>
<sequence length="1016" mass="109978">MIAGTDDPQNPRHRWRCWLAAGLLCLLLVGVPAWAQTPARLQVYQLPRQPLEQSLAQLATVSNLQILMAPQMLRGKTAPALSGRYSVAEALQRLLAGSGLSYRLTEGGVVTIVAAAQPLPVPAAKPAQPRLLPQVATSLGALQVTGSRIRRSEFEGAAPLTVISAEQMEREGRFSLAEVLAINGMSVYGAESQGGGGRFSANAQPVNLRGLGAGRALILVDGRRVPDYPFPSNGRSNFQSLGSIPLAGVDRVEVMTGGASAVYGADAIAGVINIVLKQPRDGHQLKVRAGTSSQGGADQVDLQWSAGFSGADWRADYVLQYAQGEQLRGYQRDIQMPAQTAAGPQPALGLGLQGEGGVLQPLSAGVCERWGTDFVDWNYAAAPGQIHGPGCGTWHNAGYASLADARQEVSARLHAERDLPADIQLWTTVQLWHARSEIAAVPETITGPHSIRTGRVSQVQDPQLGLVSPLRVLTPQEMGGLAAMNDRYAEQMADLALGLRGYAWKGMEWNLALGHSDYRVQRDFRRLLGAQVNAFFFGPAQGFTDEGVLIQPLRLDHWYRPLTAEEYRAMSTTVQYRAHSQVDSASYVLSGDIAELKSGKLGVALVLEASHQSYALRNRPSVLPLQLELYDLTGSVGAGGRSRYALGGETRIPLTSTLKLSLAGRWDKYDDSTSLGIAPTWSAGLEWRPLAGLLLRASHATSFKVPDMHWAHTDGGGSFGTAVDVLRCMQVGANPDCGAFTSVFLTRTSRNPELGAESGVSSTLGVVWDAAEMMSMSLDYWDVRSEQGIGRIAPVVLLRDEAECRTGMKLDGSPSSADLRSWECRKARARVVRSGDDGLGRIVMVESMAANQSNERVRGIDAVVDARMDTAAGQFALHTAWSRMLHASRRVRAPGTLHEQWRQVPWQSGENRAFRSNFSTSLGWQGSTGWSANLFGIRYGSLPRVDGNGRLRPLFLLNANIGKRLTEQAAVTLFVNNVFNTPPPRDSSNTEFPYYYDEVYSAVGRQLAVQLDYNFD</sequence>
<dbReference type="OrthoDB" id="6276154at2"/>
<evidence type="ECO:0000256" key="7">
    <source>
        <dbReference type="ARBA" id="ARBA00023077"/>
    </source>
</evidence>
<name>A0A0R0CLG4_9GAMM</name>
<comment type="subcellular location">
    <subcellularLocation>
        <location evidence="1 10">Cell outer membrane</location>
        <topology evidence="1 10">Multi-pass membrane protein</topology>
    </subcellularLocation>
</comment>
<dbReference type="InterPro" id="IPR012910">
    <property type="entry name" value="Plug_dom"/>
</dbReference>
<dbReference type="AlphaFoldDB" id="A0A0R0CLG4"/>
<protein>
    <recommendedName>
        <fullName evidence="12">Secretin/TonB short N-terminal domain-containing protein</fullName>
    </recommendedName>
</protein>
<reference evidence="13 14" key="1">
    <citation type="submission" date="2015-05" db="EMBL/GenBank/DDBJ databases">
        <title>Genome sequencing and analysis of members of genus Stenotrophomonas.</title>
        <authorList>
            <person name="Patil P.P."/>
            <person name="Midha S."/>
            <person name="Patil P.B."/>
        </authorList>
    </citation>
    <scope>NUCLEOTIDE SEQUENCE [LARGE SCALE GENOMIC DNA]</scope>
    <source>
        <strain evidence="13 14">DSM 18941</strain>
    </source>
</reference>
<evidence type="ECO:0000256" key="2">
    <source>
        <dbReference type="ARBA" id="ARBA00022448"/>
    </source>
</evidence>
<evidence type="ECO:0000313" key="13">
    <source>
        <dbReference type="EMBL" id="KRG67042.1"/>
    </source>
</evidence>
<dbReference type="GO" id="GO:0006826">
    <property type="term" value="P:iron ion transport"/>
    <property type="evidence" value="ECO:0007669"/>
    <property type="project" value="UniProtKB-KW"/>
</dbReference>
<keyword evidence="6" id="KW-0408">Iron</keyword>
<dbReference type="PANTHER" id="PTHR47234">
    <property type="match status" value="1"/>
</dbReference>
<dbReference type="Pfam" id="PF00593">
    <property type="entry name" value="TonB_dep_Rec_b-barrel"/>
    <property type="match status" value="1"/>
</dbReference>
<keyword evidence="2 10" id="KW-0813">Transport</keyword>
<dbReference type="Gene3D" id="2.170.130.10">
    <property type="entry name" value="TonB-dependent receptor, plug domain"/>
    <property type="match status" value="1"/>
</dbReference>
<organism evidence="13 14">
    <name type="scientific">Stenotrophomonas terrae</name>
    <dbReference type="NCBI Taxonomy" id="405446"/>
    <lineage>
        <taxon>Bacteria</taxon>
        <taxon>Pseudomonadati</taxon>
        <taxon>Pseudomonadota</taxon>
        <taxon>Gammaproteobacteria</taxon>
        <taxon>Lysobacterales</taxon>
        <taxon>Lysobacteraceae</taxon>
        <taxon>Stenotrophomonas</taxon>
    </lineage>
</organism>
<evidence type="ECO:0000256" key="4">
    <source>
        <dbReference type="ARBA" id="ARBA00022496"/>
    </source>
</evidence>
<gene>
    <name evidence="13" type="ORF">ABB27_11255</name>
</gene>
<dbReference type="Pfam" id="PF07715">
    <property type="entry name" value="Plug"/>
    <property type="match status" value="1"/>
</dbReference>
<dbReference type="EMBL" id="LDJJ01000036">
    <property type="protein sequence ID" value="KRG67042.1"/>
    <property type="molecule type" value="Genomic_DNA"/>
</dbReference>
<dbReference type="InterPro" id="IPR037066">
    <property type="entry name" value="Plug_dom_sf"/>
</dbReference>
<keyword evidence="9 10" id="KW-0998">Cell outer membrane</keyword>
<keyword evidence="4" id="KW-0410">Iron transport</keyword>
<dbReference type="RefSeq" id="WP_057628790.1">
    <property type="nucleotide sequence ID" value="NZ_LDJJ01000036.1"/>
</dbReference>
<evidence type="ECO:0000256" key="11">
    <source>
        <dbReference type="RuleBase" id="RU003357"/>
    </source>
</evidence>
<dbReference type="InterPro" id="IPR000531">
    <property type="entry name" value="Beta-barrel_TonB"/>
</dbReference>
<dbReference type="Gene3D" id="3.55.50.30">
    <property type="match status" value="1"/>
</dbReference>
<evidence type="ECO:0000256" key="3">
    <source>
        <dbReference type="ARBA" id="ARBA00022452"/>
    </source>
</evidence>
<dbReference type="InterPro" id="IPR011662">
    <property type="entry name" value="Secretin/TonB_short_N"/>
</dbReference>
<feature type="domain" description="Secretin/TonB short N-terminal" evidence="12">
    <location>
        <begin position="64"/>
        <end position="115"/>
    </location>
</feature>
<keyword evidence="5 10" id="KW-0812">Transmembrane</keyword>
<dbReference type="GO" id="GO:0009279">
    <property type="term" value="C:cell outer membrane"/>
    <property type="evidence" value="ECO:0007669"/>
    <property type="project" value="UniProtKB-SubCell"/>
</dbReference>
<keyword evidence="3 10" id="KW-1134">Transmembrane beta strand</keyword>
<evidence type="ECO:0000256" key="5">
    <source>
        <dbReference type="ARBA" id="ARBA00022692"/>
    </source>
</evidence>
<evidence type="ECO:0000256" key="10">
    <source>
        <dbReference type="PROSITE-ProRule" id="PRU01360"/>
    </source>
</evidence>
<comment type="caution">
    <text evidence="13">The sequence shown here is derived from an EMBL/GenBank/DDBJ whole genome shotgun (WGS) entry which is preliminary data.</text>
</comment>
<keyword evidence="14" id="KW-1185">Reference proteome</keyword>
<evidence type="ECO:0000256" key="9">
    <source>
        <dbReference type="ARBA" id="ARBA00023237"/>
    </source>
</evidence>
<accession>A0A0R0CLG4</accession>
<dbReference type="PATRIC" id="fig|405446.3.peg.1750"/>
<evidence type="ECO:0000259" key="12">
    <source>
        <dbReference type="SMART" id="SM00965"/>
    </source>
</evidence>
<keyword evidence="8 10" id="KW-0472">Membrane</keyword>
<dbReference type="InterPro" id="IPR039426">
    <property type="entry name" value="TonB-dep_rcpt-like"/>
</dbReference>
<keyword evidence="4" id="KW-0406">Ion transport</keyword>
<evidence type="ECO:0000256" key="8">
    <source>
        <dbReference type="ARBA" id="ARBA00023136"/>
    </source>
</evidence>